<sequence>ISVPLHRNGMPPVKSIAQSTNFVAPATILEVSGKYAHLNRTVRIRTHDFQNTRQG</sequence>
<organism evidence="1">
    <name type="scientific">Arion vulgaris</name>
    <dbReference type="NCBI Taxonomy" id="1028688"/>
    <lineage>
        <taxon>Eukaryota</taxon>
        <taxon>Metazoa</taxon>
        <taxon>Spiralia</taxon>
        <taxon>Lophotrochozoa</taxon>
        <taxon>Mollusca</taxon>
        <taxon>Gastropoda</taxon>
        <taxon>Heterobranchia</taxon>
        <taxon>Euthyneura</taxon>
        <taxon>Panpulmonata</taxon>
        <taxon>Eupulmonata</taxon>
        <taxon>Stylommatophora</taxon>
        <taxon>Helicina</taxon>
        <taxon>Arionoidea</taxon>
        <taxon>Arionidae</taxon>
        <taxon>Arion</taxon>
    </lineage>
</organism>
<dbReference type="EMBL" id="HACG01043996">
    <property type="protein sequence ID" value="CEK90861.1"/>
    <property type="molecule type" value="Transcribed_RNA"/>
</dbReference>
<evidence type="ECO:0000313" key="1">
    <source>
        <dbReference type="EMBL" id="CEK90861.1"/>
    </source>
</evidence>
<reference evidence="1" key="1">
    <citation type="submission" date="2014-12" db="EMBL/GenBank/DDBJ databases">
        <title>Insight into the proteome of Arion vulgaris.</title>
        <authorList>
            <person name="Aradska J."/>
            <person name="Bulat T."/>
            <person name="Smidak R."/>
            <person name="Sarate P."/>
            <person name="Gangsoo J."/>
            <person name="Sialana F."/>
            <person name="Bilban M."/>
            <person name="Lubec G."/>
        </authorList>
    </citation>
    <scope>NUCLEOTIDE SEQUENCE</scope>
    <source>
        <tissue evidence="1">Skin</tissue>
    </source>
</reference>
<dbReference type="AlphaFoldDB" id="A0A0B7BEX8"/>
<protein>
    <submittedName>
        <fullName evidence="1">Uncharacterized protein</fullName>
    </submittedName>
</protein>
<gene>
    <name evidence="1" type="primary">ORF179546</name>
</gene>
<feature type="non-terminal residue" evidence="1">
    <location>
        <position position="1"/>
    </location>
</feature>
<proteinExistence type="predicted"/>
<name>A0A0B7BEX8_9EUPU</name>
<accession>A0A0B7BEX8</accession>